<name>A0A1M4UQ60_9FLAO</name>
<keyword evidence="3" id="KW-1185">Reference proteome</keyword>
<accession>A0A1M4UQ60</accession>
<dbReference type="EMBL" id="FQVO01000002">
    <property type="protein sequence ID" value="SHE58788.1"/>
    <property type="molecule type" value="Genomic_DNA"/>
</dbReference>
<gene>
    <name evidence="2" type="ORF">SAMN05444408_102237</name>
</gene>
<sequence length="113" mass="13045">MNFNNTFKKLLIVQAVGLLVYTFFAFQAEGANLFGIFLNNIKSLTWNGQFNLDFSCYLLLSALWIMWRNKFTASSFIIAIVGMIIGIMIFAPYLFWLLMKEKGDLKRVLVGER</sequence>
<dbReference type="STRING" id="1302685.SAMN05444408_102237"/>
<keyword evidence="1" id="KW-1133">Transmembrane helix</keyword>
<evidence type="ECO:0000313" key="3">
    <source>
        <dbReference type="Proteomes" id="UP000184236"/>
    </source>
</evidence>
<dbReference type="Proteomes" id="UP000184236">
    <property type="component" value="Unassembled WGS sequence"/>
</dbReference>
<dbReference type="RefSeq" id="WP_072883697.1">
    <property type="nucleotide sequence ID" value="NZ_FQVO01000002.1"/>
</dbReference>
<keyword evidence="1" id="KW-0812">Transmembrane</keyword>
<evidence type="ECO:0000313" key="2">
    <source>
        <dbReference type="EMBL" id="SHE58788.1"/>
    </source>
</evidence>
<proteinExistence type="predicted"/>
<protein>
    <recommendedName>
        <fullName evidence="4">DUF2834 domain-containing protein</fullName>
    </recommendedName>
</protein>
<dbReference type="AlphaFoldDB" id="A0A1M4UQ60"/>
<feature type="transmembrane region" description="Helical" evidence="1">
    <location>
        <begin position="73"/>
        <end position="98"/>
    </location>
</feature>
<feature type="transmembrane region" description="Helical" evidence="1">
    <location>
        <begin position="50"/>
        <end position="67"/>
    </location>
</feature>
<feature type="transmembrane region" description="Helical" evidence="1">
    <location>
        <begin position="12"/>
        <end position="38"/>
    </location>
</feature>
<evidence type="ECO:0000256" key="1">
    <source>
        <dbReference type="SAM" id="Phobius"/>
    </source>
</evidence>
<keyword evidence="1" id="KW-0472">Membrane</keyword>
<reference evidence="3" key="1">
    <citation type="submission" date="2016-11" db="EMBL/GenBank/DDBJ databases">
        <authorList>
            <person name="Varghese N."/>
            <person name="Submissions S."/>
        </authorList>
    </citation>
    <scope>NUCLEOTIDE SEQUENCE [LARGE SCALE GENOMIC DNA]</scope>
    <source>
        <strain evidence="3">DSM 26898</strain>
    </source>
</reference>
<evidence type="ECO:0008006" key="4">
    <source>
        <dbReference type="Google" id="ProtNLM"/>
    </source>
</evidence>
<dbReference type="OrthoDB" id="279522at2"/>
<organism evidence="2 3">
    <name type="scientific">Chryseobacterium takakiae</name>
    <dbReference type="NCBI Taxonomy" id="1302685"/>
    <lineage>
        <taxon>Bacteria</taxon>
        <taxon>Pseudomonadati</taxon>
        <taxon>Bacteroidota</taxon>
        <taxon>Flavobacteriia</taxon>
        <taxon>Flavobacteriales</taxon>
        <taxon>Weeksellaceae</taxon>
        <taxon>Chryseobacterium group</taxon>
        <taxon>Chryseobacterium</taxon>
    </lineage>
</organism>